<comment type="caution">
    <text evidence="5">The sequence shown here is derived from an EMBL/GenBank/DDBJ whole genome shotgun (WGS) entry which is preliminary data.</text>
</comment>
<evidence type="ECO:0000256" key="1">
    <source>
        <dbReference type="ARBA" id="ARBA00022516"/>
    </source>
</evidence>
<evidence type="ECO:0000256" key="3">
    <source>
        <dbReference type="ARBA" id="ARBA00023098"/>
    </source>
</evidence>
<keyword evidence="4" id="KW-0276">Fatty acid metabolism</keyword>
<keyword evidence="6" id="KW-1185">Reference proteome</keyword>
<evidence type="ECO:0000256" key="4">
    <source>
        <dbReference type="ARBA" id="ARBA00023160"/>
    </source>
</evidence>
<accession>A0A316FZ79</accession>
<name>A0A316FZ79_9GAMM</name>
<dbReference type="EMBL" id="QGGU01000002">
    <property type="protein sequence ID" value="PWK54004.1"/>
    <property type="molecule type" value="Genomic_DNA"/>
</dbReference>
<dbReference type="GO" id="GO:0006633">
    <property type="term" value="P:fatty acid biosynthetic process"/>
    <property type="evidence" value="ECO:0007669"/>
    <property type="project" value="UniProtKB-KW"/>
</dbReference>
<keyword evidence="1" id="KW-0444">Lipid biosynthesis</keyword>
<dbReference type="InterPro" id="IPR007431">
    <property type="entry name" value="ACP_PD"/>
</dbReference>
<dbReference type="GO" id="GO:0008770">
    <property type="term" value="F:[acyl-carrier-protein] phosphodiesterase activity"/>
    <property type="evidence" value="ECO:0007669"/>
    <property type="project" value="InterPro"/>
</dbReference>
<reference evidence="5 6" key="1">
    <citation type="submission" date="2018-05" db="EMBL/GenBank/DDBJ databases">
        <title>Genomic Encyclopedia of Type Strains, Phase IV (KMG-IV): sequencing the most valuable type-strain genomes for metagenomic binning, comparative biology and taxonomic classification.</title>
        <authorList>
            <person name="Goeker M."/>
        </authorList>
    </citation>
    <scope>NUCLEOTIDE SEQUENCE [LARGE SCALE GENOMIC DNA]</scope>
    <source>
        <strain evidence="5 6">DSM 25350</strain>
    </source>
</reference>
<keyword evidence="4" id="KW-0275">Fatty acid biosynthesis</keyword>
<dbReference type="Proteomes" id="UP000245790">
    <property type="component" value="Unassembled WGS sequence"/>
</dbReference>
<dbReference type="OrthoDB" id="8442777at2"/>
<dbReference type="AlphaFoldDB" id="A0A316FZ79"/>
<dbReference type="PANTHER" id="PTHR38764:SF1">
    <property type="entry name" value="ACYL CARRIER PROTEIN PHOSPHODIESTERASE"/>
    <property type="match status" value="1"/>
</dbReference>
<sequence length="199" mass="23889">MNYLAHAALSYQYPEITIGNLIGEHIRGRHFDHLPNDIALGVQLHRQIDSVFDNLPAIINLRQEFAQGRRRFSGIIIDFWFDHWLANNWDNQFDQSLEQFQQTINHWITDHWQWVPDSQKRFLNYLMSQDLFLKYRSMSQITHNVSLVAKRLKRGEKLHECLEQIKTDYKQPPHDVFLEIFSDMQTMTQTYIRHHNAIE</sequence>
<evidence type="ECO:0000313" key="6">
    <source>
        <dbReference type="Proteomes" id="UP000245790"/>
    </source>
</evidence>
<evidence type="ECO:0000313" key="5">
    <source>
        <dbReference type="EMBL" id="PWK54004.1"/>
    </source>
</evidence>
<organism evidence="5 6">
    <name type="scientific">Pleionea mediterranea</name>
    <dbReference type="NCBI Taxonomy" id="523701"/>
    <lineage>
        <taxon>Bacteria</taxon>
        <taxon>Pseudomonadati</taxon>
        <taxon>Pseudomonadota</taxon>
        <taxon>Gammaproteobacteria</taxon>
        <taxon>Oceanospirillales</taxon>
        <taxon>Pleioneaceae</taxon>
        <taxon>Pleionea</taxon>
    </lineage>
</organism>
<keyword evidence="2" id="KW-0378">Hydrolase</keyword>
<protein>
    <submittedName>
        <fullName evidence="5">Acyl carrier protein phosphodiesterase</fullName>
    </submittedName>
</protein>
<evidence type="ECO:0000256" key="2">
    <source>
        <dbReference type="ARBA" id="ARBA00022801"/>
    </source>
</evidence>
<gene>
    <name evidence="5" type="ORF">C8D97_102396</name>
</gene>
<dbReference type="Pfam" id="PF04336">
    <property type="entry name" value="ACP_PD"/>
    <property type="match status" value="1"/>
</dbReference>
<dbReference type="RefSeq" id="WP_109762180.1">
    <property type="nucleotide sequence ID" value="NZ_QGGU01000002.1"/>
</dbReference>
<proteinExistence type="predicted"/>
<dbReference type="PANTHER" id="PTHR38764">
    <property type="entry name" value="ACYL CARRIER PROTEIN PHOSPHODIESTERASE"/>
    <property type="match status" value="1"/>
</dbReference>
<keyword evidence="3" id="KW-0443">Lipid metabolism</keyword>